<evidence type="ECO:0000256" key="10">
    <source>
        <dbReference type="ARBA" id="ARBA00022840"/>
    </source>
</evidence>
<evidence type="ECO:0000256" key="17">
    <source>
        <dbReference type="ARBA" id="ARBA00051243"/>
    </source>
</evidence>
<feature type="binding site" evidence="19">
    <location>
        <position position="715"/>
    </location>
    <ligand>
        <name>ATP</name>
        <dbReference type="ChEBI" id="CHEBI:30616"/>
    </ligand>
</feature>
<protein>
    <recommendedName>
        <fullName evidence="2">receptor protein-tyrosine kinase</fullName>
        <ecNumber evidence="2">2.7.10.1</ecNumber>
    </recommendedName>
</protein>
<dbReference type="AlphaFoldDB" id="K1Q0D0"/>
<evidence type="ECO:0000256" key="19">
    <source>
        <dbReference type="PROSITE-ProRule" id="PRU10141"/>
    </source>
</evidence>
<comment type="subcellular location">
    <subcellularLocation>
        <location evidence="1">Membrane</location>
        <topology evidence="1">Single-pass membrane protein</topology>
    </subcellularLocation>
</comment>
<dbReference type="InterPro" id="IPR020635">
    <property type="entry name" value="Tyr_kinase_cat_dom"/>
</dbReference>
<evidence type="ECO:0000256" key="9">
    <source>
        <dbReference type="ARBA" id="ARBA00022777"/>
    </source>
</evidence>
<dbReference type="GO" id="GO:0007169">
    <property type="term" value="P:cell surface receptor protein tyrosine kinase signaling pathway"/>
    <property type="evidence" value="ECO:0007669"/>
    <property type="project" value="TreeGrafter"/>
</dbReference>
<evidence type="ECO:0000256" key="4">
    <source>
        <dbReference type="ARBA" id="ARBA00022679"/>
    </source>
</evidence>
<organism evidence="20">
    <name type="scientific">Magallana gigas</name>
    <name type="common">Pacific oyster</name>
    <name type="synonym">Crassostrea gigas</name>
    <dbReference type="NCBI Taxonomy" id="29159"/>
    <lineage>
        <taxon>Eukaryota</taxon>
        <taxon>Metazoa</taxon>
        <taxon>Spiralia</taxon>
        <taxon>Lophotrochozoa</taxon>
        <taxon>Mollusca</taxon>
        <taxon>Bivalvia</taxon>
        <taxon>Autobranchia</taxon>
        <taxon>Pteriomorphia</taxon>
        <taxon>Ostreida</taxon>
        <taxon>Ostreoidea</taxon>
        <taxon>Ostreidae</taxon>
        <taxon>Magallana</taxon>
    </lineage>
</organism>
<dbReference type="Gene3D" id="2.60.40.10">
    <property type="entry name" value="Immunoglobulins"/>
    <property type="match status" value="2"/>
</dbReference>
<dbReference type="SMART" id="SM00429">
    <property type="entry name" value="IPT"/>
    <property type="match status" value="2"/>
</dbReference>
<dbReference type="InterPro" id="IPR001245">
    <property type="entry name" value="Ser-Thr/Tyr_kinase_cat_dom"/>
</dbReference>
<dbReference type="Gene3D" id="2.130.10.10">
    <property type="entry name" value="YVTN repeat-like/Quinoprotein amine dehydrogenase"/>
    <property type="match status" value="1"/>
</dbReference>
<keyword evidence="7" id="KW-0677">Repeat</keyword>
<dbReference type="SUPFAM" id="SSF101912">
    <property type="entry name" value="Sema domain"/>
    <property type="match status" value="1"/>
</dbReference>
<dbReference type="CDD" id="cd00603">
    <property type="entry name" value="IPT_PCSR"/>
    <property type="match status" value="1"/>
</dbReference>
<keyword evidence="12" id="KW-1133">Transmembrane helix</keyword>
<evidence type="ECO:0000256" key="15">
    <source>
        <dbReference type="ARBA" id="ARBA00023170"/>
    </source>
</evidence>
<evidence type="ECO:0000256" key="13">
    <source>
        <dbReference type="ARBA" id="ARBA00023136"/>
    </source>
</evidence>
<dbReference type="InterPro" id="IPR002909">
    <property type="entry name" value="IPT_dom"/>
</dbReference>
<dbReference type="InterPro" id="IPR013783">
    <property type="entry name" value="Ig-like_fold"/>
</dbReference>
<dbReference type="GO" id="GO:0005886">
    <property type="term" value="C:plasma membrane"/>
    <property type="evidence" value="ECO:0007669"/>
    <property type="project" value="TreeGrafter"/>
</dbReference>
<evidence type="ECO:0000256" key="5">
    <source>
        <dbReference type="ARBA" id="ARBA00022692"/>
    </source>
</evidence>
<dbReference type="InterPro" id="IPR000719">
    <property type="entry name" value="Prot_kinase_dom"/>
</dbReference>
<dbReference type="Gene3D" id="1.10.510.10">
    <property type="entry name" value="Transferase(Phosphotransferase) domain 1"/>
    <property type="match status" value="1"/>
</dbReference>
<keyword evidence="14" id="KW-0829">Tyrosine-protein kinase</keyword>
<dbReference type="SUPFAM" id="SSF81296">
    <property type="entry name" value="E set domains"/>
    <property type="match status" value="2"/>
</dbReference>
<comment type="catalytic activity">
    <reaction evidence="17">
        <text>L-tyrosyl-[protein] + ATP = O-phospho-L-tyrosyl-[protein] + ADP + H(+)</text>
        <dbReference type="Rhea" id="RHEA:10596"/>
        <dbReference type="Rhea" id="RHEA-COMP:10136"/>
        <dbReference type="Rhea" id="RHEA-COMP:20101"/>
        <dbReference type="ChEBI" id="CHEBI:15378"/>
        <dbReference type="ChEBI" id="CHEBI:30616"/>
        <dbReference type="ChEBI" id="CHEBI:46858"/>
        <dbReference type="ChEBI" id="CHEBI:61978"/>
        <dbReference type="ChEBI" id="CHEBI:456216"/>
        <dbReference type="EC" id="2.7.10.1"/>
    </reaction>
</comment>
<dbReference type="InterPro" id="IPR014756">
    <property type="entry name" value="Ig_E-set"/>
</dbReference>
<evidence type="ECO:0000256" key="18">
    <source>
        <dbReference type="PROSITE-ProRule" id="PRU00352"/>
    </source>
</evidence>
<dbReference type="PROSITE" id="PS00109">
    <property type="entry name" value="PROTEIN_KINASE_TYR"/>
    <property type="match status" value="1"/>
</dbReference>
<dbReference type="HOGENOM" id="CLU_301158_0_0_1"/>
<dbReference type="InterPro" id="IPR050122">
    <property type="entry name" value="RTK"/>
</dbReference>
<dbReference type="SMART" id="SM00219">
    <property type="entry name" value="TyrKc"/>
    <property type="match status" value="1"/>
</dbReference>
<dbReference type="Pfam" id="PF01403">
    <property type="entry name" value="Sema"/>
    <property type="match status" value="1"/>
</dbReference>
<dbReference type="PROSITE" id="PS51004">
    <property type="entry name" value="SEMA"/>
    <property type="match status" value="1"/>
</dbReference>
<keyword evidence="3" id="KW-0597">Phosphoprotein</keyword>
<dbReference type="PRINTS" id="PR00109">
    <property type="entry name" value="TYRKINASE"/>
</dbReference>
<dbReference type="GO" id="GO:0016477">
    <property type="term" value="P:cell migration"/>
    <property type="evidence" value="ECO:0007669"/>
    <property type="project" value="TreeGrafter"/>
</dbReference>
<evidence type="ECO:0000313" key="20">
    <source>
        <dbReference type="EMBL" id="EKC24814.1"/>
    </source>
</evidence>
<evidence type="ECO:0000256" key="11">
    <source>
        <dbReference type="ARBA" id="ARBA00022843"/>
    </source>
</evidence>
<evidence type="ECO:0000256" key="8">
    <source>
        <dbReference type="ARBA" id="ARBA00022741"/>
    </source>
</evidence>
<dbReference type="Pfam" id="PF07714">
    <property type="entry name" value="PK_Tyr_Ser-Thr"/>
    <property type="match status" value="1"/>
</dbReference>
<dbReference type="PANTHER" id="PTHR24416">
    <property type="entry name" value="TYROSINE-PROTEIN KINASE RECEPTOR"/>
    <property type="match status" value="1"/>
</dbReference>
<dbReference type="InterPro" id="IPR015943">
    <property type="entry name" value="WD40/YVTN_repeat-like_dom_sf"/>
</dbReference>
<dbReference type="PANTHER" id="PTHR24416:SF564">
    <property type="entry name" value="MACROPHAGE-STIMULATING PROTEIN RECEPTOR"/>
    <property type="match status" value="1"/>
</dbReference>
<evidence type="ECO:0000256" key="16">
    <source>
        <dbReference type="ARBA" id="ARBA00023180"/>
    </source>
</evidence>
<evidence type="ECO:0000256" key="6">
    <source>
        <dbReference type="ARBA" id="ARBA00022729"/>
    </source>
</evidence>
<dbReference type="EMBL" id="JH818628">
    <property type="protein sequence ID" value="EKC24814.1"/>
    <property type="molecule type" value="Genomic_DNA"/>
</dbReference>
<dbReference type="InParanoid" id="K1Q0D0"/>
<dbReference type="InterPro" id="IPR001627">
    <property type="entry name" value="Semap_dom"/>
</dbReference>
<evidence type="ECO:0000256" key="1">
    <source>
        <dbReference type="ARBA" id="ARBA00004167"/>
    </source>
</evidence>
<dbReference type="SUPFAM" id="SSF56112">
    <property type="entry name" value="Protein kinase-like (PK-like)"/>
    <property type="match status" value="1"/>
</dbReference>
<dbReference type="PROSITE" id="PS00107">
    <property type="entry name" value="PROTEIN_KINASE_ATP"/>
    <property type="match status" value="1"/>
</dbReference>
<keyword evidence="11" id="KW-0832">Ubl conjugation</keyword>
<proteinExistence type="predicted"/>
<dbReference type="GO" id="GO:0005524">
    <property type="term" value="F:ATP binding"/>
    <property type="evidence" value="ECO:0007669"/>
    <property type="project" value="UniProtKB-UniRule"/>
</dbReference>
<dbReference type="InterPro" id="IPR036352">
    <property type="entry name" value="Semap_dom_sf"/>
</dbReference>
<keyword evidence="6" id="KW-0732">Signal</keyword>
<dbReference type="InterPro" id="IPR008266">
    <property type="entry name" value="Tyr_kinase_AS"/>
</dbReference>
<evidence type="ECO:0000256" key="3">
    <source>
        <dbReference type="ARBA" id="ARBA00022553"/>
    </source>
</evidence>
<dbReference type="PROSITE" id="PS50011">
    <property type="entry name" value="PROTEIN_KINASE_DOM"/>
    <property type="match status" value="1"/>
</dbReference>
<dbReference type="EC" id="2.7.10.1" evidence="2"/>
<sequence length="993" mass="113094">MLGRWCNFDLLQNKTIGPQPDNKMCAPNQLVCDYKMTDNYVEVLEFIPRRRMVLVCECNQHNIATAAYYATTNETYVLYVAFSKSLNSTEALPNNSAAVCQFPQQDIDRMFNNLLKFCYNNADAITPPDWSTCGETRACNKTNSQNYCSNRKAQKANPGIQRLTKPHYEPSGIVYQESHTIFTSVFAHQVNPRATVVWIGTYNGYILKVNMEQQFRDRKPYVKYDLSQNRSQRIEPHHLSDLNDTKHIVFLHGNKTFPTSGPLEGGTRLTIEGDNFGDYHSSEVNVTIGETNACTVVNKTLTRIECITEKHSAGDFLVTVTASIGGTLKTSEIKEIHYSYKNPYLNYSGPAFGPRRGNTVITLQGDNLDIGFSTKVLIHNIPCNIQRKNQTHLQCITTECTDIRDGEHSEMMTCNECYRITVEIDNNIITILTYLQSCDLLDDKLTCTTPDLSKYVGGLETKLKMWIMIENDDYYWETGMGEKPYYMTVYQDPVFESFNTTEKREVRSEEKLFRIKGRNLNKALKPEDYTITVENNPCPIKVGNIKTVLGPAEFKHIVKKQAGSRFILMAGLIGCCVFLSFSIGVCMKYYHLGPFQRKSVSYDPATAPVVYRANSNSNQQVTDGFLTPDPDHDVTNTRHINDYVDGKHITEIGAVGGCDVDMVEDMVTIMKRQNLLVDGDCLRLGTDIGKGNFGCVYKGFLKKPRDKFELLVAVKTIIRAGADDVNSFLNEALIMKDFDHPNVLTLIGITMDKGEFPMVILPFMHNGALLTYIRDENNMPTVKMLVTYSLDIAQGMEYLSSIKFVHRDLAARNCMIDKDFTVKVADFGLSRDIYSKEYYSCLNKQKLPVKWMAPESLEHGRYTSKSDVWSYGVVLWELMTRGAQPYPEVDNWDMAMYLKSGRRLPRPEYCPIMLYRVMLKCWLDNAANRPTFKELADNIMTLIEAKDKSYTLVDTQVDLERCTNYHYMDHQSLARQRSLSTQRSVSSDDVPLI</sequence>
<dbReference type="GO" id="GO:0007399">
    <property type="term" value="P:nervous system development"/>
    <property type="evidence" value="ECO:0007669"/>
    <property type="project" value="TreeGrafter"/>
</dbReference>
<keyword evidence="4" id="KW-0808">Transferase</keyword>
<dbReference type="GO" id="GO:0004714">
    <property type="term" value="F:transmembrane receptor protein tyrosine kinase activity"/>
    <property type="evidence" value="ECO:0007669"/>
    <property type="project" value="UniProtKB-EC"/>
</dbReference>
<accession>K1Q0D0</accession>
<keyword evidence="8 19" id="KW-0547">Nucleotide-binding</keyword>
<dbReference type="InterPro" id="IPR017441">
    <property type="entry name" value="Protein_kinase_ATP_BS"/>
</dbReference>
<evidence type="ECO:0000256" key="2">
    <source>
        <dbReference type="ARBA" id="ARBA00011902"/>
    </source>
</evidence>
<keyword evidence="16" id="KW-0325">Glycoprotein</keyword>
<keyword evidence="13" id="KW-0472">Membrane</keyword>
<name>K1Q0D0_MAGGI</name>
<reference evidence="20" key="1">
    <citation type="journal article" date="2012" name="Nature">
        <title>The oyster genome reveals stress adaptation and complexity of shell formation.</title>
        <authorList>
            <person name="Zhang G."/>
            <person name="Fang X."/>
            <person name="Guo X."/>
            <person name="Li L."/>
            <person name="Luo R."/>
            <person name="Xu F."/>
            <person name="Yang P."/>
            <person name="Zhang L."/>
            <person name="Wang X."/>
            <person name="Qi H."/>
            <person name="Xiong Z."/>
            <person name="Que H."/>
            <person name="Xie Y."/>
            <person name="Holland P.W."/>
            <person name="Paps J."/>
            <person name="Zhu Y."/>
            <person name="Wu F."/>
            <person name="Chen Y."/>
            <person name="Wang J."/>
            <person name="Peng C."/>
            <person name="Meng J."/>
            <person name="Yang L."/>
            <person name="Liu J."/>
            <person name="Wen B."/>
            <person name="Zhang N."/>
            <person name="Huang Z."/>
            <person name="Zhu Q."/>
            <person name="Feng Y."/>
            <person name="Mount A."/>
            <person name="Hedgecock D."/>
            <person name="Xu Z."/>
            <person name="Liu Y."/>
            <person name="Domazet-Loso T."/>
            <person name="Du Y."/>
            <person name="Sun X."/>
            <person name="Zhang S."/>
            <person name="Liu B."/>
            <person name="Cheng P."/>
            <person name="Jiang X."/>
            <person name="Li J."/>
            <person name="Fan D."/>
            <person name="Wang W."/>
            <person name="Fu W."/>
            <person name="Wang T."/>
            <person name="Wang B."/>
            <person name="Zhang J."/>
            <person name="Peng Z."/>
            <person name="Li Y."/>
            <person name="Li N."/>
            <person name="Wang J."/>
            <person name="Chen M."/>
            <person name="He Y."/>
            <person name="Tan F."/>
            <person name="Song X."/>
            <person name="Zheng Q."/>
            <person name="Huang R."/>
            <person name="Yang H."/>
            <person name="Du X."/>
            <person name="Chen L."/>
            <person name="Yang M."/>
            <person name="Gaffney P.M."/>
            <person name="Wang S."/>
            <person name="Luo L."/>
            <person name="She Z."/>
            <person name="Ming Y."/>
            <person name="Huang W."/>
            <person name="Zhang S."/>
            <person name="Huang B."/>
            <person name="Zhang Y."/>
            <person name="Qu T."/>
            <person name="Ni P."/>
            <person name="Miao G."/>
            <person name="Wang J."/>
            <person name="Wang Q."/>
            <person name="Steinberg C.E."/>
            <person name="Wang H."/>
            <person name="Li N."/>
            <person name="Qian L."/>
            <person name="Zhang G."/>
            <person name="Li Y."/>
            <person name="Yang H."/>
            <person name="Liu X."/>
            <person name="Wang J."/>
            <person name="Yin Y."/>
            <person name="Wang J."/>
        </authorList>
    </citation>
    <scope>NUCLEOTIDE SEQUENCE [LARGE SCALE GENOMIC DNA]</scope>
    <source>
        <strain evidence="20">05x7-T-G4-1.051#20</strain>
    </source>
</reference>
<keyword evidence="15 20" id="KW-0675">Receptor</keyword>
<dbReference type="GO" id="GO:0043235">
    <property type="term" value="C:receptor complex"/>
    <property type="evidence" value="ECO:0007669"/>
    <property type="project" value="TreeGrafter"/>
</dbReference>
<evidence type="ECO:0000256" key="14">
    <source>
        <dbReference type="ARBA" id="ARBA00023137"/>
    </source>
</evidence>
<comment type="caution">
    <text evidence="18">Lacks conserved residue(s) required for the propagation of feature annotation.</text>
</comment>
<evidence type="ECO:0000256" key="7">
    <source>
        <dbReference type="ARBA" id="ARBA00022737"/>
    </source>
</evidence>
<keyword evidence="9" id="KW-0418">Kinase</keyword>
<gene>
    <name evidence="20" type="ORF">CGI_10007061</name>
</gene>
<dbReference type="Gene3D" id="3.30.200.20">
    <property type="entry name" value="Phosphorylase Kinase, domain 1"/>
    <property type="match status" value="1"/>
</dbReference>
<dbReference type="Pfam" id="PF01833">
    <property type="entry name" value="TIG"/>
    <property type="match status" value="2"/>
</dbReference>
<evidence type="ECO:0000256" key="12">
    <source>
        <dbReference type="ARBA" id="ARBA00022989"/>
    </source>
</evidence>
<keyword evidence="10 19" id="KW-0067">ATP-binding</keyword>
<keyword evidence="5" id="KW-0812">Transmembrane</keyword>
<dbReference type="CDD" id="cd00192">
    <property type="entry name" value="PTKc"/>
    <property type="match status" value="1"/>
</dbReference>
<dbReference type="InterPro" id="IPR011009">
    <property type="entry name" value="Kinase-like_dom_sf"/>
</dbReference>
<dbReference type="FunFam" id="1.10.510.10:FF:000554">
    <property type="entry name" value="Predicted protein"/>
    <property type="match status" value="1"/>
</dbReference>